<dbReference type="SUPFAM" id="SSF53300">
    <property type="entry name" value="vWA-like"/>
    <property type="match status" value="1"/>
</dbReference>
<dbReference type="EMBL" id="RJKX01000018">
    <property type="protein sequence ID" value="ROP81277.1"/>
    <property type="molecule type" value="Genomic_DNA"/>
</dbReference>
<dbReference type="Gene3D" id="3.40.50.410">
    <property type="entry name" value="von Willebrand factor, type A domain"/>
    <property type="match status" value="1"/>
</dbReference>
<evidence type="ECO:0000259" key="2">
    <source>
        <dbReference type="PROSITE" id="PS50234"/>
    </source>
</evidence>
<dbReference type="InterPro" id="IPR010607">
    <property type="entry name" value="DUF1194"/>
</dbReference>
<evidence type="ECO:0000313" key="4">
    <source>
        <dbReference type="Proteomes" id="UP000278222"/>
    </source>
</evidence>
<proteinExistence type="predicted"/>
<accession>A0A3N1KPK4</accession>
<feature type="chain" id="PRO_5017995084" evidence="1">
    <location>
        <begin position="19"/>
        <end position="239"/>
    </location>
</feature>
<comment type="caution">
    <text evidence="3">The sequence shown here is derived from an EMBL/GenBank/DDBJ whole genome shotgun (WGS) entry which is preliminary data.</text>
</comment>
<keyword evidence="1" id="KW-0732">Signal</keyword>
<evidence type="ECO:0000313" key="3">
    <source>
        <dbReference type="EMBL" id="ROP81277.1"/>
    </source>
</evidence>
<keyword evidence="4" id="KW-1185">Reference proteome</keyword>
<feature type="domain" description="VWFA" evidence="2">
    <location>
        <begin position="30"/>
        <end position="223"/>
    </location>
</feature>
<evidence type="ECO:0000256" key="1">
    <source>
        <dbReference type="SAM" id="SignalP"/>
    </source>
</evidence>
<gene>
    <name evidence="3" type="ORF">EDC65_5133</name>
</gene>
<dbReference type="InterPro" id="IPR036465">
    <property type="entry name" value="vWFA_dom_sf"/>
</dbReference>
<organism evidence="3 4">
    <name type="scientific">Stella humosa</name>
    <dbReference type="NCBI Taxonomy" id="94"/>
    <lineage>
        <taxon>Bacteria</taxon>
        <taxon>Pseudomonadati</taxon>
        <taxon>Pseudomonadota</taxon>
        <taxon>Alphaproteobacteria</taxon>
        <taxon>Rhodospirillales</taxon>
        <taxon>Stellaceae</taxon>
        <taxon>Stella</taxon>
    </lineage>
</organism>
<name>A0A3N1KPK4_9PROT</name>
<dbReference type="InterPro" id="IPR002035">
    <property type="entry name" value="VWF_A"/>
</dbReference>
<dbReference type="Proteomes" id="UP000278222">
    <property type="component" value="Unassembled WGS sequence"/>
</dbReference>
<dbReference type="RefSeq" id="WP_245978571.1">
    <property type="nucleotide sequence ID" value="NZ_AP019700.1"/>
</dbReference>
<reference evidence="3 4" key="1">
    <citation type="submission" date="2018-11" db="EMBL/GenBank/DDBJ databases">
        <title>Genomic Encyclopedia of Type Strains, Phase IV (KMG-IV): sequencing the most valuable type-strain genomes for metagenomic binning, comparative biology and taxonomic classification.</title>
        <authorList>
            <person name="Goeker M."/>
        </authorList>
    </citation>
    <scope>NUCLEOTIDE SEQUENCE [LARGE SCALE GENOMIC DNA]</scope>
    <source>
        <strain evidence="3 4">DSM 5900</strain>
    </source>
</reference>
<feature type="signal peptide" evidence="1">
    <location>
        <begin position="1"/>
        <end position="18"/>
    </location>
</feature>
<dbReference type="AlphaFoldDB" id="A0A3N1KPK4"/>
<dbReference type="PROSITE" id="PS50234">
    <property type="entry name" value="VWFA"/>
    <property type="match status" value="1"/>
</dbReference>
<sequence length="239" mass="25019">MRLAAILVAAALSSLAPAAPAHAQAAVDLALVLAVDGSSSIDDREFRLQMRGYADAFRNPRVVQAATTGASHRIVVTLVQWSNLHDQRQAVPWTLVEDAQSAGRLADLIENAAREVPAGSTSISGAIDFSARLLGDRRWQPARRVIDVSGDGLNNMGRQPSAARDAAVAAGISVNGLAITTEVPALDIYYEDNVIGGPGAFALATDSFENFPEAILKKLLREIVGLPGGPSIAEVPPAP</sequence>
<dbReference type="Pfam" id="PF06707">
    <property type="entry name" value="DUF1194"/>
    <property type="match status" value="1"/>
</dbReference>
<protein>
    <submittedName>
        <fullName evidence="3">Uncharacterized protein DUF1194</fullName>
    </submittedName>
</protein>